<dbReference type="EMBL" id="JAEQMG010000112">
    <property type="protein sequence ID" value="MBK6089072.1"/>
    <property type="molecule type" value="Genomic_DNA"/>
</dbReference>
<evidence type="ECO:0000313" key="2">
    <source>
        <dbReference type="Proteomes" id="UP000633365"/>
    </source>
</evidence>
<organism evidence="1 2">
    <name type="scientific">Ruminococcus difficilis</name>
    <dbReference type="NCBI Taxonomy" id="2763069"/>
    <lineage>
        <taxon>Bacteria</taxon>
        <taxon>Bacillati</taxon>
        <taxon>Bacillota</taxon>
        <taxon>Clostridia</taxon>
        <taxon>Eubacteriales</taxon>
        <taxon>Oscillospiraceae</taxon>
        <taxon>Ruminococcus</taxon>
    </lineage>
</organism>
<dbReference type="RefSeq" id="WP_092968099.1">
    <property type="nucleotide sequence ID" value="NZ_JAEQMG010000112.1"/>
</dbReference>
<gene>
    <name evidence="1" type="ORF">JKK62_10555</name>
</gene>
<accession>A0A935C3L3</accession>
<protein>
    <submittedName>
        <fullName evidence="1">XRE family transcriptional regulator</fullName>
    </submittedName>
</protein>
<keyword evidence="2" id="KW-1185">Reference proteome</keyword>
<name>A0A935C3L3_9FIRM</name>
<dbReference type="AlphaFoldDB" id="A0A935C3L3"/>
<reference evidence="1" key="1">
    <citation type="submission" date="2021-01" db="EMBL/GenBank/DDBJ databases">
        <title>Genome public.</title>
        <authorList>
            <person name="Liu C."/>
            <person name="Sun Q."/>
        </authorList>
    </citation>
    <scope>NUCLEOTIDE SEQUENCE</scope>
    <source>
        <strain evidence="1">M6</strain>
    </source>
</reference>
<evidence type="ECO:0000313" key="1">
    <source>
        <dbReference type="EMBL" id="MBK6089072.1"/>
    </source>
</evidence>
<dbReference type="GO" id="GO:0003677">
    <property type="term" value="F:DNA binding"/>
    <property type="evidence" value="ECO:0007669"/>
    <property type="project" value="InterPro"/>
</dbReference>
<comment type="caution">
    <text evidence="1">The sequence shown here is derived from an EMBL/GenBank/DDBJ whole genome shotgun (WGS) entry which is preliminary data.</text>
</comment>
<dbReference type="InterPro" id="IPR010982">
    <property type="entry name" value="Lambda_DNA-bd_dom_sf"/>
</dbReference>
<dbReference type="Proteomes" id="UP000633365">
    <property type="component" value="Unassembled WGS sequence"/>
</dbReference>
<dbReference type="Gene3D" id="1.10.260.40">
    <property type="entry name" value="lambda repressor-like DNA-binding domains"/>
    <property type="match status" value="1"/>
</dbReference>
<proteinExistence type="predicted"/>
<sequence length="94" mass="10405">MKNKTNAVQVIARATKCPDFEPDEIFSLMRRLNMNEKGLAILMNVTPATVRLWTSGAVKPCGTAKRIMQIYSACPEVISKISVETEESNAETDT</sequence>